<proteinExistence type="predicted"/>
<dbReference type="InterPro" id="IPR056890">
    <property type="entry name" value="UBA_DHX29-like"/>
</dbReference>
<dbReference type="Pfam" id="PF24899">
    <property type="entry name" value="UBA_DHX29"/>
    <property type="match status" value="1"/>
</dbReference>
<dbReference type="AlphaFoldDB" id="A0AAX6IIY6"/>
<dbReference type="Proteomes" id="UP001140949">
    <property type="component" value="Unassembled WGS sequence"/>
</dbReference>
<dbReference type="GO" id="GO:0004386">
    <property type="term" value="F:helicase activity"/>
    <property type="evidence" value="ECO:0007669"/>
    <property type="project" value="UniProtKB-KW"/>
</dbReference>
<comment type="caution">
    <text evidence="4">The sequence shown here is derived from an EMBL/GenBank/DDBJ whole genome shotgun (WGS) entry which is preliminary data.</text>
</comment>
<evidence type="ECO:0000313" key="5">
    <source>
        <dbReference type="Proteomes" id="UP001140949"/>
    </source>
</evidence>
<feature type="region of interest" description="Disordered" evidence="2">
    <location>
        <begin position="275"/>
        <end position="301"/>
    </location>
</feature>
<accession>A0AAX6IIY6</accession>
<keyword evidence="4" id="KW-0067">ATP-binding</keyword>
<protein>
    <submittedName>
        <fullName evidence="4">DExH-box ATP-dependent RNA helicase DExH7, chloroplastic-like</fullName>
    </submittedName>
</protein>
<name>A0AAX6IIY6_IRIPA</name>
<feature type="domain" description="ATP-dependent RNA helicase DHX29-like UBA" evidence="3">
    <location>
        <begin position="76"/>
        <end position="128"/>
    </location>
</feature>
<keyword evidence="5" id="KW-1185">Reference proteome</keyword>
<feature type="compositionally biased region" description="Low complexity" evidence="2">
    <location>
        <begin position="275"/>
        <end position="285"/>
    </location>
</feature>
<reference evidence="4" key="1">
    <citation type="journal article" date="2023" name="GigaByte">
        <title>Genome assembly of the bearded iris, Iris pallida Lam.</title>
        <authorList>
            <person name="Bruccoleri R.E."/>
            <person name="Oakeley E.J."/>
            <person name="Faust A.M.E."/>
            <person name="Altorfer M."/>
            <person name="Dessus-Babus S."/>
            <person name="Burckhardt D."/>
            <person name="Oertli M."/>
            <person name="Naumann U."/>
            <person name="Petersen F."/>
            <person name="Wong J."/>
        </authorList>
    </citation>
    <scope>NUCLEOTIDE SEQUENCE</scope>
    <source>
        <strain evidence="4">GSM-AAB239-AS_SAM_17_03QT</strain>
    </source>
</reference>
<evidence type="ECO:0000256" key="1">
    <source>
        <dbReference type="SAM" id="Coils"/>
    </source>
</evidence>
<keyword evidence="1" id="KW-0175">Coiled coil</keyword>
<feature type="compositionally biased region" description="Low complexity" evidence="2">
    <location>
        <begin position="61"/>
        <end position="71"/>
    </location>
</feature>
<keyword evidence="4" id="KW-0547">Nucleotide-binding</keyword>
<reference evidence="4" key="2">
    <citation type="submission" date="2023-04" db="EMBL/GenBank/DDBJ databases">
        <authorList>
            <person name="Bruccoleri R.E."/>
            <person name="Oakeley E.J."/>
            <person name="Faust A.-M."/>
            <person name="Dessus-Babus S."/>
            <person name="Altorfer M."/>
            <person name="Burckhardt D."/>
            <person name="Oertli M."/>
            <person name="Naumann U."/>
            <person name="Petersen F."/>
            <person name="Wong J."/>
        </authorList>
    </citation>
    <scope>NUCLEOTIDE SEQUENCE</scope>
    <source>
        <strain evidence="4">GSM-AAB239-AS_SAM_17_03QT</strain>
        <tissue evidence="4">Leaf</tissue>
    </source>
</reference>
<dbReference type="GO" id="GO:0016787">
    <property type="term" value="F:hydrolase activity"/>
    <property type="evidence" value="ECO:0007669"/>
    <property type="project" value="UniProtKB-KW"/>
</dbReference>
<keyword evidence="4" id="KW-0347">Helicase</keyword>
<gene>
    <name evidence="4" type="ORF">M6B38_252855</name>
</gene>
<feature type="region of interest" description="Disordered" evidence="2">
    <location>
        <begin position="1"/>
        <end position="75"/>
    </location>
</feature>
<organism evidence="4 5">
    <name type="scientific">Iris pallida</name>
    <name type="common">Sweet iris</name>
    <dbReference type="NCBI Taxonomy" id="29817"/>
    <lineage>
        <taxon>Eukaryota</taxon>
        <taxon>Viridiplantae</taxon>
        <taxon>Streptophyta</taxon>
        <taxon>Embryophyta</taxon>
        <taxon>Tracheophyta</taxon>
        <taxon>Spermatophyta</taxon>
        <taxon>Magnoliopsida</taxon>
        <taxon>Liliopsida</taxon>
        <taxon>Asparagales</taxon>
        <taxon>Iridaceae</taxon>
        <taxon>Iridoideae</taxon>
        <taxon>Irideae</taxon>
        <taxon>Iris</taxon>
    </lineage>
</organism>
<sequence>MAPKKKQQHQQKPANPKSKSQPAIPKPAGAKLQISAENERRLRRLLLNTDRPAPDPQLEPALSSSSSSSRAQKSKRLRSVYDKLSLEGFTSLQIEKALFALREEATFESALDWLCLNCPGSELPLKFSSGVSSSEPEERAVKIISTAREDYVPPQRPQDEVEERMPGLSVRIKGRRDELSLDLGKSSQADWIRQYMEQEEAEQEEAEQVQEEEDPSCRAASIAEEYHNARLGAQEAKQRKDKKKQEHFSEIILKLKQEMSSLGLSADLLVSSMQDQSSTSTSTSDGMPFERTSDMSLESSTADGVGSRVELVPLEIIPDVTSVLEENSILMENENSIDVLGNLVTDIDDKNNEPEDLDLDNLFCEDSSSLELLAPEAMKQQRKNKLPRPAYCHTFPNVDDIWKKGDSKSIPKAFLQKLCQRLGWEAPKYSKLFEKENKYIYSVSILRKATGRGKSRQAGGLITLQLPDQDEACDSVEA</sequence>
<evidence type="ECO:0000313" key="4">
    <source>
        <dbReference type="EMBL" id="KAJ6852893.1"/>
    </source>
</evidence>
<feature type="coiled-coil region" evidence="1">
    <location>
        <begin position="192"/>
        <end position="246"/>
    </location>
</feature>
<dbReference type="EMBL" id="JANAVB010001399">
    <property type="protein sequence ID" value="KAJ6852893.1"/>
    <property type="molecule type" value="Genomic_DNA"/>
</dbReference>
<evidence type="ECO:0000256" key="2">
    <source>
        <dbReference type="SAM" id="MobiDB-lite"/>
    </source>
</evidence>
<evidence type="ECO:0000259" key="3">
    <source>
        <dbReference type="Pfam" id="PF24899"/>
    </source>
</evidence>
<keyword evidence="4" id="KW-0378">Hydrolase</keyword>